<accession>A0A1G7Z4M2</accession>
<sequence>MNLNKERMSARTVSHLKKGEKGIIKSFTDRAMSLKLLEMGCLPGCEVRLDAIAPFGDPICINVGGNYSLSLRLNEAAVIELE</sequence>
<dbReference type="PANTHER" id="PTHR42954">
    <property type="entry name" value="FE(2+) TRANSPORT PROTEIN A"/>
    <property type="match status" value="1"/>
</dbReference>
<protein>
    <submittedName>
        <fullName evidence="3">Ferrous iron transport protein A</fullName>
    </submittedName>
</protein>
<dbReference type="EMBL" id="FNAN01000027">
    <property type="protein sequence ID" value="SDH03663.1"/>
    <property type="molecule type" value="Genomic_DNA"/>
</dbReference>
<reference evidence="4" key="1">
    <citation type="submission" date="2016-10" db="EMBL/GenBank/DDBJ databases">
        <authorList>
            <person name="Varghese N."/>
            <person name="Submissions S."/>
        </authorList>
    </citation>
    <scope>NUCLEOTIDE SEQUENCE [LARGE SCALE GENOMIC DNA]</scope>
    <source>
        <strain evidence="4">DSM 25329</strain>
    </source>
</reference>
<gene>
    <name evidence="3" type="ORF">SAMN04487996_12766</name>
</gene>
<evidence type="ECO:0000256" key="1">
    <source>
        <dbReference type="ARBA" id="ARBA00023004"/>
    </source>
</evidence>
<dbReference type="SUPFAM" id="SSF50037">
    <property type="entry name" value="C-terminal domain of transcriptional repressors"/>
    <property type="match status" value="1"/>
</dbReference>
<feature type="domain" description="Ferrous iron transporter FeoA-like" evidence="2">
    <location>
        <begin position="11"/>
        <end position="82"/>
    </location>
</feature>
<dbReference type="InterPro" id="IPR007167">
    <property type="entry name" value="Fe-transptr_FeoA-like"/>
</dbReference>
<dbReference type="SMART" id="SM00899">
    <property type="entry name" value="FeoA"/>
    <property type="match status" value="1"/>
</dbReference>
<dbReference type="Gene3D" id="2.30.30.90">
    <property type="match status" value="1"/>
</dbReference>
<name>A0A1G7Z4M2_9BACT</name>
<dbReference type="STRING" id="659014.SAMN04487996_12766"/>
<dbReference type="InterPro" id="IPR008988">
    <property type="entry name" value="Transcriptional_repressor_C"/>
</dbReference>
<proteinExistence type="predicted"/>
<dbReference type="PANTHER" id="PTHR42954:SF2">
    <property type="entry name" value="FE(2+) TRANSPORT PROTEIN A"/>
    <property type="match status" value="1"/>
</dbReference>
<keyword evidence="4" id="KW-1185">Reference proteome</keyword>
<dbReference type="GO" id="GO:0046914">
    <property type="term" value="F:transition metal ion binding"/>
    <property type="evidence" value="ECO:0007669"/>
    <property type="project" value="InterPro"/>
</dbReference>
<evidence type="ECO:0000313" key="4">
    <source>
        <dbReference type="Proteomes" id="UP000198748"/>
    </source>
</evidence>
<evidence type="ECO:0000313" key="3">
    <source>
        <dbReference type="EMBL" id="SDH03663.1"/>
    </source>
</evidence>
<organism evidence="3 4">
    <name type="scientific">Dyadobacter soli</name>
    <dbReference type="NCBI Taxonomy" id="659014"/>
    <lineage>
        <taxon>Bacteria</taxon>
        <taxon>Pseudomonadati</taxon>
        <taxon>Bacteroidota</taxon>
        <taxon>Cytophagia</taxon>
        <taxon>Cytophagales</taxon>
        <taxon>Spirosomataceae</taxon>
        <taxon>Dyadobacter</taxon>
    </lineage>
</organism>
<evidence type="ECO:0000259" key="2">
    <source>
        <dbReference type="SMART" id="SM00899"/>
    </source>
</evidence>
<dbReference type="InterPro" id="IPR038157">
    <property type="entry name" value="FeoA_core_dom"/>
</dbReference>
<dbReference type="Pfam" id="PF04023">
    <property type="entry name" value="FeoA"/>
    <property type="match status" value="1"/>
</dbReference>
<dbReference type="Proteomes" id="UP000198748">
    <property type="component" value="Unassembled WGS sequence"/>
</dbReference>
<keyword evidence="1" id="KW-0408">Iron</keyword>
<dbReference type="AlphaFoldDB" id="A0A1G7Z4M2"/>
<dbReference type="InterPro" id="IPR052713">
    <property type="entry name" value="FeoA"/>
</dbReference>